<dbReference type="EMBL" id="KB294615">
    <property type="protein sequence ID" value="ELU14319.1"/>
    <property type="molecule type" value="Genomic_DNA"/>
</dbReference>
<reference evidence="9" key="3">
    <citation type="submission" date="2015-06" db="UniProtKB">
        <authorList>
            <consortium name="EnsemblMetazoa"/>
        </authorList>
    </citation>
    <scope>IDENTIFICATION</scope>
</reference>
<dbReference type="PANTHER" id="PTHR14003">
    <property type="entry name" value="TRANSCRIPTIONAL REPRESSOR PROTEIN YY"/>
    <property type="match status" value="1"/>
</dbReference>
<dbReference type="PROSITE" id="PS00028">
    <property type="entry name" value="ZINC_FINGER_C2H2_1"/>
    <property type="match status" value="1"/>
</dbReference>
<evidence type="ECO:0000256" key="1">
    <source>
        <dbReference type="ARBA" id="ARBA00022723"/>
    </source>
</evidence>
<evidence type="ECO:0000256" key="3">
    <source>
        <dbReference type="ARBA" id="ARBA00022771"/>
    </source>
</evidence>
<evidence type="ECO:0000256" key="6">
    <source>
        <dbReference type="SAM" id="MobiDB-lite"/>
    </source>
</evidence>
<reference evidence="8 10" key="2">
    <citation type="journal article" date="2013" name="Nature">
        <title>Insights into bilaterian evolution from three spiralian genomes.</title>
        <authorList>
            <person name="Simakov O."/>
            <person name="Marletaz F."/>
            <person name="Cho S.J."/>
            <person name="Edsinger-Gonzales E."/>
            <person name="Havlak P."/>
            <person name="Hellsten U."/>
            <person name="Kuo D.H."/>
            <person name="Larsson T."/>
            <person name="Lv J."/>
            <person name="Arendt D."/>
            <person name="Savage R."/>
            <person name="Osoegawa K."/>
            <person name="de Jong P."/>
            <person name="Grimwood J."/>
            <person name="Chapman J.A."/>
            <person name="Shapiro H."/>
            <person name="Aerts A."/>
            <person name="Otillar R.P."/>
            <person name="Terry A.Y."/>
            <person name="Boore J.L."/>
            <person name="Grigoriev I.V."/>
            <person name="Lindberg D.R."/>
            <person name="Seaver E.C."/>
            <person name="Weisblat D.A."/>
            <person name="Putnam N.H."/>
            <person name="Rokhsar D.S."/>
        </authorList>
    </citation>
    <scope>NUCLEOTIDE SEQUENCE</scope>
    <source>
        <strain evidence="8 10">I ESC-2004</strain>
    </source>
</reference>
<keyword evidence="10" id="KW-1185">Reference proteome</keyword>
<name>R7V6X2_CAPTE</name>
<dbReference type="STRING" id="283909.R7V6X2"/>
<dbReference type="InterPro" id="IPR036236">
    <property type="entry name" value="Znf_C2H2_sf"/>
</dbReference>
<keyword evidence="1" id="KW-0479">Metal-binding</keyword>
<sequence length="232" mass="26629">MTKDGEKSSTRAKPRAKPLDQDDLDGHDYCHGSDDTDGHSSREDPDDVDDRDDPNGYDDDHDDRDDRLSLSRAHSSRAEDLQRPLSWTFFFILSTLEYFIEASPNNYDDKHMKKEKQIKKMDIELGIVEDNGSSIPADYSDVIEKEDYGDNFKGILVNGSEAELEMERDNGFSTENPEVKTEIVRNDGNLLTHMQTLTDGRQYECSVCMKMFGTTCNLNKHMRLHTGEKRYE</sequence>
<organism evidence="8">
    <name type="scientific">Capitella teleta</name>
    <name type="common">Polychaete worm</name>
    <dbReference type="NCBI Taxonomy" id="283909"/>
    <lineage>
        <taxon>Eukaryota</taxon>
        <taxon>Metazoa</taxon>
        <taxon>Spiralia</taxon>
        <taxon>Lophotrochozoa</taxon>
        <taxon>Annelida</taxon>
        <taxon>Polychaeta</taxon>
        <taxon>Sedentaria</taxon>
        <taxon>Scolecida</taxon>
        <taxon>Capitellidae</taxon>
        <taxon>Capitella</taxon>
    </lineage>
</organism>
<dbReference type="SMART" id="SM00355">
    <property type="entry name" value="ZnF_C2H2"/>
    <property type="match status" value="1"/>
</dbReference>
<evidence type="ECO:0000256" key="4">
    <source>
        <dbReference type="ARBA" id="ARBA00022833"/>
    </source>
</evidence>
<dbReference type="GO" id="GO:0031519">
    <property type="term" value="C:PcG protein complex"/>
    <property type="evidence" value="ECO:0007669"/>
    <property type="project" value="TreeGrafter"/>
</dbReference>
<dbReference type="InterPro" id="IPR013087">
    <property type="entry name" value="Znf_C2H2_type"/>
</dbReference>
<dbReference type="GO" id="GO:0005667">
    <property type="term" value="C:transcription regulator complex"/>
    <property type="evidence" value="ECO:0007669"/>
    <property type="project" value="TreeGrafter"/>
</dbReference>
<evidence type="ECO:0000256" key="2">
    <source>
        <dbReference type="ARBA" id="ARBA00022737"/>
    </source>
</evidence>
<dbReference type="FunFam" id="3.30.160.60:FF:000303">
    <property type="entry name" value="Zinc finger protein 41"/>
    <property type="match status" value="1"/>
</dbReference>
<dbReference type="AlphaFoldDB" id="R7V6X2"/>
<dbReference type="SUPFAM" id="SSF57667">
    <property type="entry name" value="beta-beta-alpha zinc fingers"/>
    <property type="match status" value="1"/>
</dbReference>
<keyword evidence="3 5" id="KW-0863">Zinc-finger</keyword>
<dbReference type="PROSITE" id="PS50157">
    <property type="entry name" value="ZINC_FINGER_C2H2_2"/>
    <property type="match status" value="1"/>
</dbReference>
<dbReference type="HOGENOM" id="CLU_1195825_0_0_1"/>
<dbReference type="GO" id="GO:0008270">
    <property type="term" value="F:zinc ion binding"/>
    <property type="evidence" value="ECO:0007669"/>
    <property type="project" value="UniProtKB-KW"/>
</dbReference>
<gene>
    <name evidence="8" type="ORF">CAPTEDRAFT_210745</name>
</gene>
<keyword evidence="2" id="KW-0677">Repeat</keyword>
<feature type="compositionally biased region" description="Basic and acidic residues" evidence="6">
    <location>
        <begin position="17"/>
        <end position="43"/>
    </location>
</feature>
<evidence type="ECO:0000256" key="5">
    <source>
        <dbReference type="PROSITE-ProRule" id="PRU00042"/>
    </source>
</evidence>
<dbReference type="GO" id="GO:0000785">
    <property type="term" value="C:chromatin"/>
    <property type="evidence" value="ECO:0007669"/>
    <property type="project" value="TreeGrafter"/>
</dbReference>
<accession>R7V6X2</accession>
<dbReference type="Gene3D" id="3.30.160.60">
    <property type="entry name" value="Classic Zinc Finger"/>
    <property type="match status" value="1"/>
</dbReference>
<feature type="domain" description="C2H2-type" evidence="7">
    <location>
        <begin position="203"/>
        <end position="230"/>
    </location>
</feature>
<feature type="compositionally biased region" description="Acidic residues" evidence="6">
    <location>
        <begin position="44"/>
        <end position="63"/>
    </location>
</feature>
<protein>
    <recommendedName>
        <fullName evidence="7">C2H2-type domain-containing protein</fullName>
    </recommendedName>
</protein>
<dbReference type="EnsemblMetazoa" id="CapteT210745">
    <property type="protein sequence ID" value="CapteP210745"/>
    <property type="gene ID" value="CapteG210745"/>
</dbReference>
<feature type="region of interest" description="Disordered" evidence="6">
    <location>
        <begin position="1"/>
        <end position="67"/>
    </location>
</feature>
<dbReference type="EMBL" id="AMQN01018603">
    <property type="status" value="NOT_ANNOTATED_CDS"/>
    <property type="molecule type" value="Genomic_DNA"/>
</dbReference>
<reference evidence="10" key="1">
    <citation type="submission" date="2012-12" db="EMBL/GenBank/DDBJ databases">
        <authorList>
            <person name="Hellsten U."/>
            <person name="Grimwood J."/>
            <person name="Chapman J.A."/>
            <person name="Shapiro H."/>
            <person name="Aerts A."/>
            <person name="Otillar R.P."/>
            <person name="Terry A.Y."/>
            <person name="Boore J.L."/>
            <person name="Simakov O."/>
            <person name="Marletaz F."/>
            <person name="Cho S.-J."/>
            <person name="Edsinger-Gonzales E."/>
            <person name="Havlak P."/>
            <person name="Kuo D.-H."/>
            <person name="Larsson T."/>
            <person name="Lv J."/>
            <person name="Arendt D."/>
            <person name="Savage R."/>
            <person name="Osoegawa K."/>
            <person name="de Jong P."/>
            <person name="Lindberg D.R."/>
            <person name="Seaver E.C."/>
            <person name="Weisblat D.A."/>
            <person name="Putnam N.H."/>
            <person name="Grigoriev I.V."/>
            <person name="Rokhsar D.S."/>
        </authorList>
    </citation>
    <scope>NUCLEOTIDE SEQUENCE</scope>
    <source>
        <strain evidence="10">I ESC-2004</strain>
    </source>
</reference>
<dbReference type="OrthoDB" id="3437960at2759"/>
<dbReference type="Proteomes" id="UP000014760">
    <property type="component" value="Unassembled WGS sequence"/>
</dbReference>
<dbReference type="PANTHER" id="PTHR14003:SF19">
    <property type="entry name" value="YY2 TRANSCRIPTION FACTOR"/>
    <property type="match status" value="1"/>
</dbReference>
<evidence type="ECO:0000259" key="7">
    <source>
        <dbReference type="PROSITE" id="PS50157"/>
    </source>
</evidence>
<dbReference type="GO" id="GO:0000981">
    <property type="term" value="F:DNA-binding transcription factor activity, RNA polymerase II-specific"/>
    <property type="evidence" value="ECO:0007669"/>
    <property type="project" value="TreeGrafter"/>
</dbReference>
<dbReference type="GO" id="GO:0000978">
    <property type="term" value="F:RNA polymerase II cis-regulatory region sequence-specific DNA binding"/>
    <property type="evidence" value="ECO:0007669"/>
    <property type="project" value="TreeGrafter"/>
</dbReference>
<evidence type="ECO:0000313" key="8">
    <source>
        <dbReference type="EMBL" id="ELU14319.1"/>
    </source>
</evidence>
<evidence type="ECO:0000313" key="10">
    <source>
        <dbReference type="Proteomes" id="UP000014760"/>
    </source>
</evidence>
<proteinExistence type="predicted"/>
<evidence type="ECO:0000313" key="9">
    <source>
        <dbReference type="EnsemblMetazoa" id="CapteP210745"/>
    </source>
</evidence>
<keyword evidence="4" id="KW-0862">Zinc</keyword>